<evidence type="ECO:0000259" key="10">
    <source>
        <dbReference type="PROSITE" id="PS50262"/>
    </source>
</evidence>
<keyword evidence="3 9" id="KW-0812">Transmembrane</keyword>
<dbReference type="InterPro" id="IPR000276">
    <property type="entry name" value="GPCR_Rhodpsn"/>
</dbReference>
<feature type="transmembrane region" description="Helical" evidence="9">
    <location>
        <begin position="223"/>
        <end position="245"/>
    </location>
</feature>
<evidence type="ECO:0000256" key="1">
    <source>
        <dbReference type="ARBA" id="ARBA00004651"/>
    </source>
</evidence>
<evidence type="ECO:0000256" key="6">
    <source>
        <dbReference type="ARBA" id="ARBA00023136"/>
    </source>
</evidence>
<evidence type="ECO:0000256" key="2">
    <source>
        <dbReference type="ARBA" id="ARBA00022475"/>
    </source>
</evidence>
<dbReference type="Proteomes" id="UP000678393">
    <property type="component" value="Unassembled WGS sequence"/>
</dbReference>
<gene>
    <name evidence="11" type="ORF">CUNI_LOCUS2137</name>
</gene>
<keyword evidence="7" id="KW-0675">Receptor</keyword>
<dbReference type="Gene3D" id="1.20.1070.10">
    <property type="entry name" value="Rhodopsin 7-helix transmembrane proteins"/>
    <property type="match status" value="1"/>
</dbReference>
<dbReference type="OrthoDB" id="5952950at2759"/>
<name>A0A8S3YHL3_9EUPU</name>
<evidence type="ECO:0000256" key="8">
    <source>
        <dbReference type="ARBA" id="ARBA00023224"/>
    </source>
</evidence>
<feature type="transmembrane region" description="Helical" evidence="9">
    <location>
        <begin position="135"/>
        <end position="156"/>
    </location>
</feature>
<keyword evidence="12" id="KW-1185">Reference proteome</keyword>
<keyword evidence="2" id="KW-1003">Cell membrane</keyword>
<dbReference type="PANTHER" id="PTHR24249">
    <property type="entry name" value="HISTAMINE RECEPTOR-RELATED G-PROTEIN COUPLED RECEPTOR"/>
    <property type="match status" value="1"/>
</dbReference>
<dbReference type="InterPro" id="IPR017452">
    <property type="entry name" value="GPCR_Rhodpsn_7TM"/>
</dbReference>
<dbReference type="EMBL" id="CAJHNH020000271">
    <property type="protein sequence ID" value="CAG5116579.1"/>
    <property type="molecule type" value="Genomic_DNA"/>
</dbReference>
<keyword evidence="5" id="KW-0297">G-protein coupled receptor</keyword>
<evidence type="ECO:0000313" key="12">
    <source>
        <dbReference type="Proteomes" id="UP000678393"/>
    </source>
</evidence>
<proteinExistence type="predicted"/>
<evidence type="ECO:0000256" key="7">
    <source>
        <dbReference type="ARBA" id="ARBA00023170"/>
    </source>
</evidence>
<dbReference type="GO" id="GO:0005886">
    <property type="term" value="C:plasma membrane"/>
    <property type="evidence" value="ECO:0007669"/>
    <property type="project" value="UniProtKB-SubCell"/>
</dbReference>
<comment type="subcellular location">
    <subcellularLocation>
        <location evidence="1">Cell membrane</location>
        <topology evidence="1">Multi-pass membrane protein</topology>
    </subcellularLocation>
</comment>
<dbReference type="SUPFAM" id="SSF81321">
    <property type="entry name" value="Family A G protein-coupled receptor-like"/>
    <property type="match status" value="1"/>
</dbReference>
<reference evidence="11" key="1">
    <citation type="submission" date="2021-04" db="EMBL/GenBank/DDBJ databases">
        <authorList>
            <consortium name="Molecular Ecology Group"/>
        </authorList>
    </citation>
    <scope>NUCLEOTIDE SEQUENCE</scope>
</reference>
<keyword evidence="6 9" id="KW-0472">Membrane</keyword>
<dbReference type="AlphaFoldDB" id="A0A8S3YHL3"/>
<keyword evidence="4 9" id="KW-1133">Transmembrane helix</keyword>
<comment type="caution">
    <text evidence="11">The sequence shown here is derived from an EMBL/GenBank/DDBJ whole genome shotgun (WGS) entry which is preliminary data.</text>
</comment>
<organism evidence="11 12">
    <name type="scientific">Candidula unifasciata</name>
    <dbReference type="NCBI Taxonomy" id="100452"/>
    <lineage>
        <taxon>Eukaryota</taxon>
        <taxon>Metazoa</taxon>
        <taxon>Spiralia</taxon>
        <taxon>Lophotrochozoa</taxon>
        <taxon>Mollusca</taxon>
        <taxon>Gastropoda</taxon>
        <taxon>Heterobranchia</taxon>
        <taxon>Euthyneura</taxon>
        <taxon>Panpulmonata</taxon>
        <taxon>Eupulmonata</taxon>
        <taxon>Stylommatophora</taxon>
        <taxon>Helicina</taxon>
        <taxon>Helicoidea</taxon>
        <taxon>Geomitridae</taxon>
        <taxon>Candidula</taxon>
    </lineage>
</organism>
<sequence>ISDLLSLVASLFLSIFWNPLFINAGLPIVFVDIQAAFATWPYGCFGRITGWVTAFITFERCLCVVWPLKVKRIITSKVIIVVILSICLTMFFTMVPLYATSPLGWISFPGNTTLLGSFITSSTELSASVSYTTHAVIQLCCFFAVLVFTAGLTIRLRQKTRWRNKLTSTQSSTSKSTQREDKAIKMVTLIATIYVVCYLPTITFLIGTVLHPGFNAKGDYKNVFFSAWSFVILCGVVNSSVNLFVYHHMSSKFRKTCDEVCGQFLPFINSIQTT</sequence>
<protein>
    <recommendedName>
        <fullName evidence="10">G-protein coupled receptors family 1 profile domain-containing protein</fullName>
    </recommendedName>
</protein>
<feature type="transmembrane region" description="Helical" evidence="9">
    <location>
        <begin position="48"/>
        <end position="66"/>
    </location>
</feature>
<evidence type="ECO:0000256" key="4">
    <source>
        <dbReference type="ARBA" id="ARBA00022989"/>
    </source>
</evidence>
<keyword evidence="8" id="KW-0807">Transducer</keyword>
<dbReference type="InterPro" id="IPR050569">
    <property type="entry name" value="TAAR"/>
</dbReference>
<evidence type="ECO:0000256" key="3">
    <source>
        <dbReference type="ARBA" id="ARBA00022692"/>
    </source>
</evidence>
<dbReference type="PROSITE" id="PS50262">
    <property type="entry name" value="G_PROTEIN_RECEP_F1_2"/>
    <property type="match status" value="1"/>
</dbReference>
<feature type="domain" description="G-protein coupled receptors family 1 profile" evidence="10">
    <location>
        <begin position="1"/>
        <end position="246"/>
    </location>
</feature>
<dbReference type="Pfam" id="PF00001">
    <property type="entry name" value="7tm_1"/>
    <property type="match status" value="1"/>
</dbReference>
<feature type="transmembrane region" description="Helical" evidence="9">
    <location>
        <begin position="186"/>
        <end position="211"/>
    </location>
</feature>
<evidence type="ECO:0000256" key="5">
    <source>
        <dbReference type="ARBA" id="ARBA00023040"/>
    </source>
</evidence>
<accession>A0A8S3YHL3</accession>
<evidence type="ECO:0000256" key="9">
    <source>
        <dbReference type="SAM" id="Phobius"/>
    </source>
</evidence>
<feature type="transmembrane region" description="Helical" evidence="9">
    <location>
        <begin position="78"/>
        <end position="99"/>
    </location>
</feature>
<evidence type="ECO:0000313" key="11">
    <source>
        <dbReference type="EMBL" id="CAG5116579.1"/>
    </source>
</evidence>
<feature type="non-terminal residue" evidence="11">
    <location>
        <position position="1"/>
    </location>
</feature>
<dbReference type="GO" id="GO:0004930">
    <property type="term" value="F:G protein-coupled receptor activity"/>
    <property type="evidence" value="ECO:0007669"/>
    <property type="project" value="UniProtKB-KW"/>
</dbReference>